<accession>A0ABD6SGZ3</accession>
<reference evidence="1 2" key="1">
    <citation type="submission" date="2017-09" db="EMBL/GenBank/DDBJ databases">
        <title>Large-scale bioinformatics analysis of Bacillus genomes uncovers conserved roles of natural products in bacterial physiology.</title>
        <authorList>
            <consortium name="Agbiome Team Llc"/>
            <person name="Bleich R.M."/>
            <person name="Kirk G.J."/>
            <person name="Santa Maria K.C."/>
            <person name="Allen S.E."/>
            <person name="Farag S."/>
            <person name="Shank E.A."/>
            <person name="Bowers A."/>
        </authorList>
    </citation>
    <scope>NUCLEOTIDE SEQUENCE [LARGE SCALE GENOMIC DNA]</scope>
    <source>
        <strain evidence="1 2">AFS005140</strain>
    </source>
</reference>
<gene>
    <name evidence="1" type="ORF">CN495_08545</name>
</gene>
<protein>
    <submittedName>
        <fullName evidence="1">Uncharacterized protein</fullName>
    </submittedName>
</protein>
<sequence>MEEKIKKRIVYLNKRIKKLEEREGKYNEPLTKHGHIELGKIRGSVVSKEMEIAFLESLIKA</sequence>
<comment type="caution">
    <text evidence="1">The sequence shown here is derived from an EMBL/GenBank/DDBJ whole genome shotgun (WGS) entry which is preliminary data.</text>
</comment>
<proteinExistence type="predicted"/>
<dbReference type="EMBL" id="NTYF01000023">
    <property type="protein sequence ID" value="PER55789.1"/>
    <property type="molecule type" value="Genomic_DNA"/>
</dbReference>
<dbReference type="Proteomes" id="UP000219897">
    <property type="component" value="Unassembled WGS sequence"/>
</dbReference>
<dbReference type="AlphaFoldDB" id="A0ABD6SGZ3"/>
<evidence type="ECO:0000313" key="2">
    <source>
        <dbReference type="Proteomes" id="UP000219897"/>
    </source>
</evidence>
<evidence type="ECO:0000313" key="1">
    <source>
        <dbReference type="EMBL" id="PER55789.1"/>
    </source>
</evidence>
<name>A0ABD6SGZ3_BACTU</name>
<organism evidence="1 2">
    <name type="scientific">Bacillus thuringiensis</name>
    <dbReference type="NCBI Taxonomy" id="1428"/>
    <lineage>
        <taxon>Bacteria</taxon>
        <taxon>Bacillati</taxon>
        <taxon>Bacillota</taxon>
        <taxon>Bacilli</taxon>
        <taxon>Bacillales</taxon>
        <taxon>Bacillaceae</taxon>
        <taxon>Bacillus</taxon>
        <taxon>Bacillus cereus group</taxon>
    </lineage>
</organism>